<dbReference type="EMBL" id="NILC01000030">
    <property type="protein sequence ID" value="TWL22144.1"/>
    <property type="molecule type" value="Genomic_DNA"/>
</dbReference>
<organism evidence="1 2">
    <name type="scientific">Bacillus licheniformis</name>
    <dbReference type="NCBI Taxonomy" id="1402"/>
    <lineage>
        <taxon>Bacteria</taxon>
        <taxon>Bacillati</taxon>
        <taxon>Bacillota</taxon>
        <taxon>Bacilli</taxon>
        <taxon>Bacillales</taxon>
        <taxon>Bacillaceae</taxon>
        <taxon>Bacillus</taxon>
    </lineage>
</organism>
<proteinExistence type="predicted"/>
<reference evidence="1 2" key="1">
    <citation type="submission" date="2019-06" db="EMBL/GenBank/DDBJ databases">
        <title>Genome sequence analysis of &gt;100 Bacillus licheniformis strains suggests intrinsic resistance to this species.</title>
        <authorList>
            <person name="Wels M."/>
            <person name="Siezen R.J."/>
            <person name="Johansen E."/>
            <person name="Stuer-Lauridsen B."/>
            <person name="Bjerre K."/>
            <person name="Nielsen B.K.K."/>
        </authorList>
    </citation>
    <scope>NUCLEOTIDE SEQUENCE [LARGE SCALE GENOMIC DNA]</scope>
    <source>
        <strain evidence="1 2">BAC-16736</strain>
    </source>
</reference>
<name>A0A8B5Y7B4_BACLI</name>
<accession>A0A8B5Y7B4</accession>
<comment type="caution">
    <text evidence="1">The sequence shown here is derived from an EMBL/GenBank/DDBJ whole genome shotgun (WGS) entry which is preliminary data.</text>
</comment>
<sequence length="37" mass="4458">MIHPFLAFIFSHFPLYTRNKPLGIHFFKKKKRRKAAA</sequence>
<protein>
    <submittedName>
        <fullName evidence="1">Uncharacterized protein</fullName>
    </submittedName>
</protein>
<dbReference type="AlphaFoldDB" id="A0A8B5Y7B4"/>
<evidence type="ECO:0000313" key="2">
    <source>
        <dbReference type="Proteomes" id="UP000435910"/>
    </source>
</evidence>
<evidence type="ECO:0000313" key="1">
    <source>
        <dbReference type="EMBL" id="TWL22144.1"/>
    </source>
</evidence>
<gene>
    <name evidence="1" type="ORF">CHCC16736_0607</name>
</gene>
<dbReference type="Proteomes" id="UP000435910">
    <property type="component" value="Unassembled WGS sequence"/>
</dbReference>